<sequence>INASTGAIDVSASTPATYTVTYTTAGSCPNSSSVSVTINTLPTVTYTALADICNDAGLQAGLGGGMPSGGVYSGAGVTDDGNGLSYSFDPVTAGVGVHTITYTFTNANGCTNSASDDVEVTETSAPIIDVITVNITGECFDIGGVYANNGILNGKNSYIATFPGFPGAISFDGVKWVLHIIGDIADTGFENTTVPAGLTPPLTGWTPTQCLNGTLEIEIGVSLCDGAIVDNLSQITSGSNLLFYNVATGGSSLNSNDLLVSGDYYVSDTANGCESDRTMFSVNIKPTPSATTITASSTVICSGGSVTLTSASANGNLWSTGETTQSITITSAGDYTVSILNNGCISNSSNTITVTDAAPIDNTISEMTTGILTANEAGASYQWYECPNTLLSGETNQNFEPTALGDYKVEITVGTCVVESACYTVTALDTESFDNKVTFVIYPNPTNGLLNIDSNFDGDFIIVNQLGQTIKSFKVNATIENVINVENMADGVYFIKGSNGTQIKSQRLIIKK</sequence>
<evidence type="ECO:0000313" key="4">
    <source>
        <dbReference type="Proteomes" id="UP000817854"/>
    </source>
</evidence>
<accession>A0ABX0IV32</accession>
<name>A0ABX0IV32_9FLAO</name>
<reference evidence="3" key="2">
    <citation type="submission" date="2020-02" db="EMBL/GenBank/DDBJ databases">
        <title>Flavobacterium profundi sp. nov., isolated from a deep-sea seamount.</title>
        <authorList>
            <person name="Zhang D.-C."/>
        </authorList>
    </citation>
    <scope>NUCLEOTIDE SEQUENCE</scope>
    <source>
        <strain evidence="3">EC11</strain>
    </source>
</reference>
<evidence type="ECO:0000259" key="2">
    <source>
        <dbReference type="Pfam" id="PF18962"/>
    </source>
</evidence>
<dbReference type="NCBIfam" id="TIGR04183">
    <property type="entry name" value="Por_Secre_tail"/>
    <property type="match status" value="1"/>
</dbReference>
<keyword evidence="4" id="KW-1185">Reference proteome</keyword>
<protein>
    <submittedName>
        <fullName evidence="3">T9SS type A sorting domain-containing protein</fullName>
    </submittedName>
</protein>
<evidence type="ECO:0000313" key="3">
    <source>
        <dbReference type="EMBL" id="NHN27770.1"/>
    </source>
</evidence>
<comment type="caution">
    <text evidence="3">The sequence shown here is derived from an EMBL/GenBank/DDBJ whole genome shotgun (WGS) entry which is preliminary data.</text>
</comment>
<feature type="non-terminal residue" evidence="3">
    <location>
        <position position="1"/>
    </location>
</feature>
<dbReference type="EMBL" id="VEVQ02000017">
    <property type="protein sequence ID" value="NHN27770.1"/>
    <property type="molecule type" value="Genomic_DNA"/>
</dbReference>
<reference evidence="3" key="1">
    <citation type="submission" date="2019-05" db="EMBL/GenBank/DDBJ databases">
        <authorList>
            <person name="Lianzixin W."/>
        </authorList>
    </citation>
    <scope>NUCLEOTIDE SEQUENCE</scope>
    <source>
        <strain evidence="3">EC11</strain>
    </source>
</reference>
<feature type="domain" description="Secretion system C-terminal sorting" evidence="2">
    <location>
        <begin position="441"/>
        <end position="510"/>
    </location>
</feature>
<gene>
    <name evidence="3" type="ORF">FIA58_018985</name>
</gene>
<organism evidence="3 4">
    <name type="scientific">Flavobacterium jejuense</name>
    <dbReference type="NCBI Taxonomy" id="1544455"/>
    <lineage>
        <taxon>Bacteria</taxon>
        <taxon>Pseudomonadati</taxon>
        <taxon>Bacteroidota</taxon>
        <taxon>Flavobacteriia</taxon>
        <taxon>Flavobacteriales</taxon>
        <taxon>Flavobacteriaceae</taxon>
        <taxon>Flavobacterium</taxon>
    </lineage>
</organism>
<keyword evidence="1" id="KW-0732">Signal</keyword>
<dbReference type="Pfam" id="PF18962">
    <property type="entry name" value="Por_Secre_tail"/>
    <property type="match status" value="1"/>
</dbReference>
<dbReference type="InterPro" id="IPR026444">
    <property type="entry name" value="Secre_tail"/>
</dbReference>
<proteinExistence type="predicted"/>
<dbReference type="Proteomes" id="UP000817854">
    <property type="component" value="Unassembled WGS sequence"/>
</dbReference>
<dbReference type="RefSeq" id="WP_140964278.1">
    <property type="nucleotide sequence ID" value="NZ_VEVQ02000017.1"/>
</dbReference>
<evidence type="ECO:0000256" key="1">
    <source>
        <dbReference type="ARBA" id="ARBA00022729"/>
    </source>
</evidence>